<name>A0ABV5KSI4_9BACL</name>
<accession>A0ABV5KSI4</accession>
<keyword evidence="1" id="KW-0812">Transmembrane</keyword>
<keyword evidence="1" id="KW-1133">Transmembrane helix</keyword>
<dbReference type="RefSeq" id="WP_377497242.1">
    <property type="nucleotide sequence ID" value="NZ_JBHMDO010000033.1"/>
</dbReference>
<evidence type="ECO:0000313" key="2">
    <source>
        <dbReference type="EMBL" id="MFB9328184.1"/>
    </source>
</evidence>
<protein>
    <submittedName>
        <fullName evidence="2">Uncharacterized protein</fullName>
    </submittedName>
</protein>
<keyword evidence="3" id="KW-1185">Reference proteome</keyword>
<dbReference type="EMBL" id="JBHMDO010000033">
    <property type="protein sequence ID" value="MFB9328184.1"/>
    <property type="molecule type" value="Genomic_DNA"/>
</dbReference>
<keyword evidence="1" id="KW-0472">Membrane</keyword>
<evidence type="ECO:0000313" key="3">
    <source>
        <dbReference type="Proteomes" id="UP001589747"/>
    </source>
</evidence>
<evidence type="ECO:0000256" key="1">
    <source>
        <dbReference type="SAM" id="Phobius"/>
    </source>
</evidence>
<feature type="transmembrane region" description="Helical" evidence="1">
    <location>
        <begin position="53"/>
        <end position="72"/>
    </location>
</feature>
<organism evidence="2 3">
    <name type="scientific">Paenibacillus aurantiacus</name>
    <dbReference type="NCBI Taxonomy" id="1936118"/>
    <lineage>
        <taxon>Bacteria</taxon>
        <taxon>Bacillati</taxon>
        <taxon>Bacillota</taxon>
        <taxon>Bacilli</taxon>
        <taxon>Bacillales</taxon>
        <taxon>Paenibacillaceae</taxon>
        <taxon>Paenibacillus</taxon>
    </lineage>
</organism>
<comment type="caution">
    <text evidence="2">The sequence shown here is derived from an EMBL/GenBank/DDBJ whole genome shotgun (WGS) entry which is preliminary data.</text>
</comment>
<dbReference type="Proteomes" id="UP001589747">
    <property type="component" value="Unassembled WGS sequence"/>
</dbReference>
<feature type="transmembrane region" description="Helical" evidence="1">
    <location>
        <begin position="12"/>
        <end position="33"/>
    </location>
</feature>
<sequence length="80" mass="8684">MAIPWLEIGQSLICGLAVYVVYFVLMLVGAVTGRAIPAVGKVMDAFNPRVESLVVNVLFVVVFLISAYYIVLPELELTAP</sequence>
<reference evidence="2 3" key="1">
    <citation type="submission" date="2024-09" db="EMBL/GenBank/DDBJ databases">
        <authorList>
            <person name="Sun Q."/>
            <person name="Mori K."/>
        </authorList>
    </citation>
    <scope>NUCLEOTIDE SEQUENCE [LARGE SCALE GENOMIC DNA]</scope>
    <source>
        <strain evidence="2 3">TISTR 2452</strain>
    </source>
</reference>
<proteinExistence type="predicted"/>
<gene>
    <name evidence="2" type="ORF">ACFFSY_19825</name>
</gene>